<comment type="caution">
    <text evidence="1">The sequence shown here is derived from an EMBL/GenBank/DDBJ whole genome shotgun (WGS) entry which is preliminary data.</text>
</comment>
<proteinExistence type="predicted"/>
<keyword evidence="2" id="KW-1185">Reference proteome</keyword>
<feature type="non-terminal residue" evidence="1">
    <location>
        <position position="62"/>
    </location>
</feature>
<gene>
    <name evidence="1" type="ORF">B0I27_1071</name>
</gene>
<dbReference type="Proteomes" id="UP000238034">
    <property type="component" value="Unassembled WGS sequence"/>
</dbReference>
<evidence type="ECO:0000313" key="2">
    <source>
        <dbReference type="Proteomes" id="UP000238034"/>
    </source>
</evidence>
<name>A0A2T0U0E7_9SPHI</name>
<reference evidence="1 2" key="1">
    <citation type="submission" date="2018-03" db="EMBL/GenBank/DDBJ databases">
        <title>Genomic Encyclopedia of Type Strains, Phase III (KMG-III): the genomes of soil and plant-associated and newly described type strains.</title>
        <authorList>
            <person name="Whitman W."/>
        </authorList>
    </citation>
    <scope>NUCLEOTIDE SEQUENCE [LARGE SCALE GENOMIC DNA]</scope>
    <source>
        <strain evidence="1 2">CGMCC 1.9313</strain>
    </source>
</reference>
<organism evidence="1 2">
    <name type="scientific">Arcticibacter pallidicorallinus</name>
    <dbReference type="NCBI Taxonomy" id="1259464"/>
    <lineage>
        <taxon>Bacteria</taxon>
        <taxon>Pseudomonadati</taxon>
        <taxon>Bacteroidota</taxon>
        <taxon>Sphingobacteriia</taxon>
        <taxon>Sphingobacteriales</taxon>
        <taxon>Sphingobacteriaceae</taxon>
        <taxon>Arcticibacter</taxon>
    </lineage>
</organism>
<sequence>MAKKSTQVSRRTTLFSKSNKVMAKVDKKGIVRGTAGSVVYRGYREMNIIQGKPRKFEQTSAS</sequence>
<dbReference type="EMBL" id="PVTH01000007">
    <property type="protein sequence ID" value="PRY51416.1"/>
    <property type="molecule type" value="Genomic_DNA"/>
</dbReference>
<evidence type="ECO:0000313" key="1">
    <source>
        <dbReference type="EMBL" id="PRY51416.1"/>
    </source>
</evidence>
<dbReference type="AlphaFoldDB" id="A0A2T0U0E7"/>
<protein>
    <submittedName>
        <fullName evidence="1">Uncharacterized protein</fullName>
    </submittedName>
</protein>
<accession>A0A2T0U0E7</accession>